<feature type="non-terminal residue" evidence="8">
    <location>
        <position position="95"/>
    </location>
</feature>
<dbReference type="InterPro" id="IPR013087">
    <property type="entry name" value="Znf_C2H2_type"/>
</dbReference>
<feature type="domain" description="C2H2-type" evidence="7">
    <location>
        <begin position="20"/>
        <end position="47"/>
    </location>
</feature>
<evidence type="ECO:0000256" key="3">
    <source>
        <dbReference type="ARBA" id="ARBA00022771"/>
    </source>
</evidence>
<feature type="non-terminal residue" evidence="8">
    <location>
        <position position="1"/>
    </location>
</feature>
<comment type="caution">
    <text evidence="8">The sequence shown here is derived from an EMBL/GenBank/DDBJ whole genome shotgun (WGS) entry which is preliminary data.</text>
</comment>
<evidence type="ECO:0000256" key="6">
    <source>
        <dbReference type="SAM" id="MobiDB-lite"/>
    </source>
</evidence>
<organism evidence="8 9">
    <name type="scientific">Cnemophilus loriae</name>
    <name type="common">Loria's bird-of-paradise</name>
    <dbReference type="NCBI Taxonomy" id="254448"/>
    <lineage>
        <taxon>Eukaryota</taxon>
        <taxon>Metazoa</taxon>
        <taxon>Chordata</taxon>
        <taxon>Craniata</taxon>
        <taxon>Vertebrata</taxon>
        <taxon>Euteleostomi</taxon>
        <taxon>Archelosauria</taxon>
        <taxon>Archosauria</taxon>
        <taxon>Dinosauria</taxon>
        <taxon>Saurischia</taxon>
        <taxon>Theropoda</taxon>
        <taxon>Coelurosauria</taxon>
        <taxon>Aves</taxon>
        <taxon>Neognathae</taxon>
        <taxon>Neoaves</taxon>
        <taxon>Telluraves</taxon>
        <taxon>Australaves</taxon>
        <taxon>Passeriformes</taxon>
        <taxon>Corvoidea</taxon>
        <taxon>Corvidae</taxon>
        <taxon>Cnemophilus</taxon>
    </lineage>
</organism>
<keyword evidence="3 5" id="KW-0863">Zinc-finger</keyword>
<dbReference type="InterPro" id="IPR036236">
    <property type="entry name" value="Znf_C2H2_sf"/>
</dbReference>
<feature type="compositionally biased region" description="Basic residues" evidence="6">
    <location>
        <begin position="1"/>
        <end position="13"/>
    </location>
</feature>
<feature type="compositionally biased region" description="Pro residues" evidence="6">
    <location>
        <begin position="68"/>
        <end position="95"/>
    </location>
</feature>
<reference evidence="8 9" key="1">
    <citation type="submission" date="2019-09" db="EMBL/GenBank/DDBJ databases">
        <title>Bird 10,000 Genomes (B10K) Project - Family phase.</title>
        <authorList>
            <person name="Zhang G."/>
        </authorList>
    </citation>
    <scope>NUCLEOTIDE SEQUENCE [LARGE SCALE GENOMIC DNA]</scope>
    <source>
        <strain evidence="8">B10K-DU-029-38</strain>
        <tissue evidence="8">Muscle</tissue>
    </source>
</reference>
<protein>
    <submittedName>
        <fullName evidence="8">ZN267 protein</fullName>
    </submittedName>
</protein>
<dbReference type="GO" id="GO:0000981">
    <property type="term" value="F:DNA-binding transcription factor activity, RNA polymerase II-specific"/>
    <property type="evidence" value="ECO:0007669"/>
    <property type="project" value="TreeGrafter"/>
</dbReference>
<accession>A0A7K8AP99</accession>
<dbReference type="EMBL" id="VZTF01002970">
    <property type="protein sequence ID" value="NXB03449.1"/>
    <property type="molecule type" value="Genomic_DNA"/>
</dbReference>
<evidence type="ECO:0000259" key="7">
    <source>
        <dbReference type="PROSITE" id="PS50157"/>
    </source>
</evidence>
<dbReference type="GO" id="GO:0008270">
    <property type="term" value="F:zinc ion binding"/>
    <property type="evidence" value="ECO:0007669"/>
    <property type="project" value="UniProtKB-KW"/>
</dbReference>
<dbReference type="AlphaFoldDB" id="A0A7K8AP99"/>
<evidence type="ECO:0000313" key="8">
    <source>
        <dbReference type="EMBL" id="NXB03449.1"/>
    </source>
</evidence>
<dbReference type="Gene3D" id="3.30.160.60">
    <property type="entry name" value="Classic Zinc Finger"/>
    <property type="match status" value="2"/>
</dbReference>
<keyword evidence="2" id="KW-0677">Repeat</keyword>
<evidence type="ECO:0000313" key="9">
    <source>
        <dbReference type="Proteomes" id="UP000517678"/>
    </source>
</evidence>
<evidence type="ECO:0000256" key="5">
    <source>
        <dbReference type="PROSITE-ProRule" id="PRU00042"/>
    </source>
</evidence>
<evidence type="ECO:0000256" key="2">
    <source>
        <dbReference type="ARBA" id="ARBA00022737"/>
    </source>
</evidence>
<feature type="compositionally biased region" description="Basic residues" evidence="6">
    <location>
        <begin position="40"/>
        <end position="51"/>
    </location>
</feature>
<evidence type="ECO:0000256" key="1">
    <source>
        <dbReference type="ARBA" id="ARBA00022723"/>
    </source>
</evidence>
<dbReference type="PROSITE" id="PS50157">
    <property type="entry name" value="ZINC_FINGER_C2H2_2"/>
    <property type="match status" value="1"/>
</dbReference>
<gene>
    <name evidence="8" type="primary">Znf267</name>
    <name evidence="8" type="ORF">CNELOR_R15617</name>
</gene>
<dbReference type="Proteomes" id="UP000517678">
    <property type="component" value="Unassembled WGS sequence"/>
</dbReference>
<sequence>KKCNSHLVSHRRIHTGERPSECTESGKSFSRSSALSEHQRSHRSGKCRVRERRWVPVPGNGGSGVPVPGIPLTPHPLPAPPGTPGALPSPAPELW</sequence>
<dbReference type="PANTHER" id="PTHR23235">
    <property type="entry name" value="KRUEPPEL-LIKE TRANSCRIPTION FACTOR"/>
    <property type="match status" value="1"/>
</dbReference>
<name>A0A7K8AP99_9CORV</name>
<feature type="region of interest" description="Disordered" evidence="6">
    <location>
        <begin position="1"/>
        <end position="95"/>
    </location>
</feature>
<dbReference type="SUPFAM" id="SSF57667">
    <property type="entry name" value="beta-beta-alpha zinc fingers"/>
    <property type="match status" value="1"/>
</dbReference>
<dbReference type="FunFam" id="3.30.160.60:FF:002343">
    <property type="entry name" value="Zinc finger protein 33A"/>
    <property type="match status" value="1"/>
</dbReference>
<dbReference type="PANTHER" id="PTHR23235:SF178">
    <property type="entry name" value="C2H2-TYPE DOMAIN-CONTAINING PROTEIN-RELATED"/>
    <property type="match status" value="1"/>
</dbReference>
<keyword evidence="1" id="KW-0479">Metal-binding</keyword>
<dbReference type="GO" id="GO:0000978">
    <property type="term" value="F:RNA polymerase II cis-regulatory region sequence-specific DNA binding"/>
    <property type="evidence" value="ECO:0007669"/>
    <property type="project" value="TreeGrafter"/>
</dbReference>
<feature type="compositionally biased region" description="Polar residues" evidence="6">
    <location>
        <begin position="22"/>
        <end position="36"/>
    </location>
</feature>
<keyword evidence="4" id="KW-0862">Zinc</keyword>
<proteinExistence type="predicted"/>
<evidence type="ECO:0000256" key="4">
    <source>
        <dbReference type="ARBA" id="ARBA00022833"/>
    </source>
</evidence>
<keyword evidence="9" id="KW-1185">Reference proteome</keyword>